<name>A0A0R3SNL2_HYMDI</name>
<reference evidence="3" key="1">
    <citation type="submission" date="2017-02" db="UniProtKB">
        <authorList>
            <consortium name="WormBaseParasite"/>
        </authorList>
    </citation>
    <scope>IDENTIFICATION</scope>
</reference>
<evidence type="ECO:0000313" key="1">
    <source>
        <dbReference type="EMBL" id="VDL58843.1"/>
    </source>
</evidence>
<gene>
    <name evidence="1" type="ORF">HDID_LOCUS6525</name>
</gene>
<dbReference type="AlphaFoldDB" id="A0A0R3SNL2"/>
<protein>
    <submittedName>
        <fullName evidence="3">Ovule protein</fullName>
    </submittedName>
</protein>
<evidence type="ECO:0000313" key="2">
    <source>
        <dbReference type="Proteomes" id="UP000274504"/>
    </source>
</evidence>
<proteinExistence type="predicted"/>
<organism evidence="3">
    <name type="scientific">Hymenolepis diminuta</name>
    <name type="common">Rat tapeworm</name>
    <dbReference type="NCBI Taxonomy" id="6216"/>
    <lineage>
        <taxon>Eukaryota</taxon>
        <taxon>Metazoa</taxon>
        <taxon>Spiralia</taxon>
        <taxon>Lophotrochozoa</taxon>
        <taxon>Platyhelminthes</taxon>
        <taxon>Cestoda</taxon>
        <taxon>Eucestoda</taxon>
        <taxon>Cyclophyllidea</taxon>
        <taxon>Hymenolepididae</taxon>
        <taxon>Hymenolepis</taxon>
    </lineage>
</organism>
<dbReference type="Proteomes" id="UP000274504">
    <property type="component" value="Unassembled WGS sequence"/>
</dbReference>
<sequence length="63" mass="6616">LHGIQQLYVAPKSLNYEWDKISQLGCWCGGGGGGGGGGGDSMRVTLPLQPHLLLSSFAILRGF</sequence>
<accession>A0A0R3SNL2</accession>
<dbReference type="EMBL" id="UYSG01005791">
    <property type="protein sequence ID" value="VDL58843.1"/>
    <property type="molecule type" value="Genomic_DNA"/>
</dbReference>
<reference evidence="1 2" key="2">
    <citation type="submission" date="2018-11" db="EMBL/GenBank/DDBJ databases">
        <authorList>
            <consortium name="Pathogen Informatics"/>
        </authorList>
    </citation>
    <scope>NUCLEOTIDE SEQUENCE [LARGE SCALE GENOMIC DNA]</scope>
</reference>
<evidence type="ECO:0000313" key="3">
    <source>
        <dbReference type="WBParaSite" id="HDID_0000652701-mRNA-1"/>
    </source>
</evidence>
<dbReference type="WBParaSite" id="HDID_0000652701-mRNA-1">
    <property type="protein sequence ID" value="HDID_0000652701-mRNA-1"/>
    <property type="gene ID" value="HDID_0000652701"/>
</dbReference>